<protein>
    <submittedName>
        <fullName evidence="1">Uncharacterized protein</fullName>
    </submittedName>
</protein>
<accession>A0A8D9I3F4</accession>
<proteinExistence type="predicted"/>
<organism evidence="1 2">
    <name type="scientific">Brassica campestris</name>
    <name type="common">Field mustard</name>
    <dbReference type="NCBI Taxonomy" id="3711"/>
    <lineage>
        <taxon>Eukaryota</taxon>
        <taxon>Viridiplantae</taxon>
        <taxon>Streptophyta</taxon>
        <taxon>Embryophyta</taxon>
        <taxon>Tracheophyta</taxon>
        <taxon>Spermatophyta</taxon>
        <taxon>Magnoliopsida</taxon>
        <taxon>eudicotyledons</taxon>
        <taxon>Gunneridae</taxon>
        <taxon>Pentapetalae</taxon>
        <taxon>rosids</taxon>
        <taxon>malvids</taxon>
        <taxon>Brassicales</taxon>
        <taxon>Brassicaceae</taxon>
        <taxon>Brassiceae</taxon>
        <taxon>Brassica</taxon>
    </lineage>
</organism>
<dbReference type="Gramene" id="A10p16610.2_BraZ1">
    <property type="protein sequence ID" value="A10p16610.2_BraZ1.CDS.1"/>
    <property type="gene ID" value="A10g16610.2_BraZ1"/>
</dbReference>
<evidence type="ECO:0000313" key="2">
    <source>
        <dbReference type="Proteomes" id="UP000694005"/>
    </source>
</evidence>
<dbReference type="Proteomes" id="UP000694005">
    <property type="component" value="Chromosome A10"/>
</dbReference>
<name>A0A8D9I3F4_BRACM</name>
<evidence type="ECO:0000313" key="1">
    <source>
        <dbReference type="EMBL" id="CAG7910415.1"/>
    </source>
</evidence>
<dbReference type="AlphaFoldDB" id="A0A8D9I3F4"/>
<dbReference type="EMBL" id="LS974626">
    <property type="protein sequence ID" value="CAG7910415.1"/>
    <property type="molecule type" value="Genomic_DNA"/>
</dbReference>
<gene>
    <name evidence="1" type="ORF">BRAPAZ1V2_A10P16610.2</name>
</gene>
<reference evidence="1 2" key="1">
    <citation type="submission" date="2021-07" db="EMBL/GenBank/DDBJ databases">
        <authorList>
            <consortium name="Genoscope - CEA"/>
            <person name="William W."/>
        </authorList>
    </citation>
    <scope>NUCLEOTIDE SEQUENCE [LARGE SCALE GENOMIC DNA]</scope>
</reference>
<sequence length="63" mass="7225">MLWALSLLEDVKLVFVSLDLASSDSLCRFFFPVPIRFVPLKQYQSCCLLFFNIFSLILQASSC</sequence>